<dbReference type="InterPro" id="IPR024607">
    <property type="entry name" value="Sulfatase_CS"/>
</dbReference>
<gene>
    <name evidence="5" type="ORF">EV202_101195</name>
</gene>
<dbReference type="AlphaFoldDB" id="A0A4R2LVW7"/>
<proteinExistence type="inferred from homology"/>
<dbReference type="PROSITE" id="PS00523">
    <property type="entry name" value="SULFATASE_1"/>
    <property type="match status" value="1"/>
</dbReference>
<evidence type="ECO:0000259" key="4">
    <source>
        <dbReference type="Pfam" id="PF00884"/>
    </source>
</evidence>
<dbReference type="SUPFAM" id="SSF53649">
    <property type="entry name" value="Alkaline phosphatase-like"/>
    <property type="match status" value="2"/>
</dbReference>
<name>A0A4R2LVW7_9BACE</name>
<comment type="similarity">
    <text evidence="1">Belongs to the sulfatase family.</text>
</comment>
<dbReference type="Proteomes" id="UP000295600">
    <property type="component" value="Unassembled WGS sequence"/>
</dbReference>
<dbReference type="Gene3D" id="3.30.1120.10">
    <property type="match status" value="1"/>
</dbReference>
<comment type="PTM">
    <text evidence="3">The conversion to 3-oxoalanine (also known as C-formylglycine, FGly), of a serine or cysteine residue in prokaryotes and of a cysteine residue in eukaryotes, is critical for catalytic activity.</text>
</comment>
<evidence type="ECO:0000313" key="6">
    <source>
        <dbReference type="Proteomes" id="UP000295600"/>
    </source>
</evidence>
<dbReference type="Gene3D" id="3.40.720.10">
    <property type="entry name" value="Alkaline Phosphatase, subunit A"/>
    <property type="match status" value="1"/>
</dbReference>
<dbReference type="InterPro" id="IPR017850">
    <property type="entry name" value="Alkaline_phosphatase_core_sf"/>
</dbReference>
<dbReference type="PANTHER" id="PTHR43751">
    <property type="entry name" value="SULFATASE"/>
    <property type="match status" value="1"/>
</dbReference>
<evidence type="ECO:0000313" key="5">
    <source>
        <dbReference type="EMBL" id="TCO96424.1"/>
    </source>
</evidence>
<protein>
    <submittedName>
        <fullName evidence="5">Sulfatase-like protein</fullName>
    </submittedName>
</protein>
<dbReference type="GO" id="GO:0016787">
    <property type="term" value="F:hydrolase activity"/>
    <property type="evidence" value="ECO:0007669"/>
    <property type="project" value="UniProtKB-KW"/>
</dbReference>
<organism evidence="5 6">
    <name type="scientific">Prevotella heparinolytica</name>
    <dbReference type="NCBI Taxonomy" id="28113"/>
    <lineage>
        <taxon>Bacteria</taxon>
        <taxon>Pseudomonadati</taxon>
        <taxon>Bacteroidota</taxon>
        <taxon>Bacteroidia</taxon>
        <taxon>Bacteroidales</taxon>
        <taxon>Bacteroidaceae</taxon>
        <taxon>Bacteroides</taxon>
    </lineage>
</organism>
<comment type="caution">
    <text evidence="5">The sequence shown here is derived from an EMBL/GenBank/DDBJ whole genome shotgun (WGS) entry which is preliminary data.</text>
</comment>
<evidence type="ECO:0000256" key="1">
    <source>
        <dbReference type="ARBA" id="ARBA00008779"/>
    </source>
</evidence>
<feature type="modified residue" description="3-oxoalanine (Ser)" evidence="3">
    <location>
        <position position="75"/>
    </location>
</feature>
<dbReference type="EMBL" id="SLXB01000001">
    <property type="protein sequence ID" value="TCO96424.1"/>
    <property type="molecule type" value="Genomic_DNA"/>
</dbReference>
<dbReference type="InterPro" id="IPR000917">
    <property type="entry name" value="Sulfatase_N"/>
</dbReference>
<evidence type="ECO:0000256" key="2">
    <source>
        <dbReference type="ARBA" id="ARBA00022801"/>
    </source>
</evidence>
<evidence type="ECO:0000256" key="3">
    <source>
        <dbReference type="PIRSR" id="PIRSR600917-52"/>
    </source>
</evidence>
<feature type="domain" description="Sulfatase N-terminal" evidence="4">
    <location>
        <begin position="27"/>
        <end position="204"/>
    </location>
</feature>
<dbReference type="PANTHER" id="PTHR43751:SF3">
    <property type="entry name" value="SULFATASE N-TERMINAL DOMAIN-CONTAINING PROTEIN"/>
    <property type="match status" value="1"/>
</dbReference>
<accession>A0A4R2LVW7</accession>
<dbReference type="InterPro" id="IPR052701">
    <property type="entry name" value="GAG_Ulvan_Degrading_Sulfatases"/>
</dbReference>
<keyword evidence="2" id="KW-0378">Hydrolase</keyword>
<sequence length="227" mass="25412">MNNRKTFLWGCMALAATGANARQAEKPNILFILCDDMGYGDLGCYGQRYIRTPHIDRMASEGMRFTQAYAGSPVSAPSRASLMTGQHTGHTEVRGNKEYWKDAPRIMYGDNEDCSIVGQHPYDPGHIILPEVMKNNGYTTGLFGKWAGGYEGSASTPDKRGVDEFYGYICQFQAHLYNLAEDIHEDHDVAASYPDVVEQLVSIIRKEHRPSRFFKVTLPEAAKRPLP</sequence>
<dbReference type="Pfam" id="PF00884">
    <property type="entry name" value="Sulfatase"/>
    <property type="match status" value="1"/>
</dbReference>
<reference evidence="5 6" key="1">
    <citation type="submission" date="2019-03" db="EMBL/GenBank/DDBJ databases">
        <title>Genomic Encyclopedia of Type Strains, Phase IV (KMG-IV): sequencing the most valuable type-strain genomes for metagenomic binning, comparative biology and taxonomic classification.</title>
        <authorList>
            <person name="Goeker M."/>
        </authorList>
    </citation>
    <scope>NUCLEOTIDE SEQUENCE [LARGE SCALE GENOMIC DNA]</scope>
    <source>
        <strain evidence="5 6">DSM 23917</strain>
    </source>
</reference>